<feature type="region of interest" description="Disordered" evidence="1">
    <location>
        <begin position="340"/>
        <end position="488"/>
    </location>
</feature>
<evidence type="ECO:0000256" key="1">
    <source>
        <dbReference type="SAM" id="MobiDB-lite"/>
    </source>
</evidence>
<comment type="caution">
    <text evidence="2">The sequence shown here is derived from an EMBL/GenBank/DDBJ whole genome shotgun (WGS) entry which is preliminary data.</text>
</comment>
<dbReference type="AlphaFoldDB" id="A0A699JJK6"/>
<feature type="compositionally biased region" description="Acidic residues" evidence="1">
    <location>
        <begin position="445"/>
        <end position="466"/>
    </location>
</feature>
<dbReference type="EMBL" id="BKCJ010420644">
    <property type="protein sequence ID" value="GFA41891.1"/>
    <property type="molecule type" value="Genomic_DNA"/>
</dbReference>
<accession>A0A699JJK6</accession>
<feature type="compositionally biased region" description="Low complexity" evidence="1">
    <location>
        <begin position="763"/>
        <end position="773"/>
    </location>
</feature>
<feature type="compositionally biased region" description="Basic and acidic residues" evidence="1">
    <location>
        <begin position="428"/>
        <end position="444"/>
    </location>
</feature>
<name>A0A699JJK6_TANCI</name>
<reference evidence="2" key="1">
    <citation type="journal article" date="2019" name="Sci. Rep.">
        <title>Draft genome of Tanacetum cinerariifolium, the natural source of mosquito coil.</title>
        <authorList>
            <person name="Yamashiro T."/>
            <person name="Shiraishi A."/>
            <person name="Satake H."/>
            <person name="Nakayama K."/>
        </authorList>
    </citation>
    <scope>NUCLEOTIDE SEQUENCE</scope>
</reference>
<sequence length="832" mass="94047">LPSDIQSKESTLQVVYDVLRNCPFFKAFLVTADVPKIYMQEFWATVYVHQHSIRFKLDNKKHIVDLETFRDMLHICPRIPDQSFDELPFEAEILEFFRFLRHSAQIRTLTDVNNNKLFHPWRSFGAVINKCLTRKSSGFDSFRLSQAQILWGLYHSRNIDYAFLIWEDFVYQVEHKNHKKSNEMYYLRFTKVIVHHFMLKDLSIPRQNKLNWHYVRDDNIFSTIKVVSRHQNTQKYGAILPIELTNEDIRNTKDYKEYYAYASGEAAPKPKASARRKRGGSDSSTTPPTVVASPRPTISAVTPRLTAAAKGKQPAKAKSPSDTSELARTEAQQLNIVLRRSRQETHISQHGSSGTNEGTSSKPGVPDVPSDDSEEEISWNTSVDEETDTQEQDRHDDEGDEKDESDDGEEDDGAERDDDDDDDDEEEIAKIDEPKDTKCGGGDDKETESDEESDEEETREEEEESCDPIPRTPKDSEDDGNGEEDQGLRGRGLQLFVDIEDSHVTLTPVNPDGQQESSSMSSQFVSSMLNPTSDAGMESIFATASSLMAPLQTTTPIMTPSTIATITIISHALIPPTIIPSEVLQNLPTFDSVFRFEDRLKSLEITEAVREAVQIQTDRLRDSYQRENDEFLRTIDDNIKRIIKEQVKSQVKEQVSRILPIIEESVNAQLEAEVLTRSSHSSRTSYAVAADLSEMELNKILIEKMEGIKRREDDDDQEGPSAGSDRGSKRRREGGELESARAPLEPATRSTGRSTTGYKSRQASASESAFAEEPVQTTSQIEEPSHPVFETGAEDQPIVQTSQHPEWFPQPKKPPTPDHDWNKTLPAVQGSA</sequence>
<feature type="compositionally biased region" description="Polar residues" evidence="1">
    <location>
        <begin position="748"/>
        <end position="762"/>
    </location>
</feature>
<gene>
    <name evidence="2" type="ORF">Tci_613863</name>
</gene>
<feature type="non-terminal residue" evidence="2">
    <location>
        <position position="1"/>
    </location>
</feature>
<feature type="compositionally biased region" description="Acidic residues" evidence="1">
    <location>
        <begin position="476"/>
        <end position="485"/>
    </location>
</feature>
<feature type="compositionally biased region" description="Polar residues" evidence="1">
    <location>
        <begin position="348"/>
        <end position="362"/>
    </location>
</feature>
<feature type="compositionally biased region" description="Acidic residues" evidence="1">
    <location>
        <begin position="398"/>
        <end position="427"/>
    </location>
</feature>
<feature type="region of interest" description="Disordered" evidence="1">
    <location>
        <begin position="266"/>
        <end position="327"/>
    </location>
</feature>
<feature type="region of interest" description="Disordered" evidence="1">
    <location>
        <begin position="708"/>
        <end position="832"/>
    </location>
</feature>
<organism evidence="2">
    <name type="scientific">Tanacetum cinerariifolium</name>
    <name type="common">Dalmatian daisy</name>
    <name type="synonym">Chrysanthemum cinerariifolium</name>
    <dbReference type="NCBI Taxonomy" id="118510"/>
    <lineage>
        <taxon>Eukaryota</taxon>
        <taxon>Viridiplantae</taxon>
        <taxon>Streptophyta</taxon>
        <taxon>Embryophyta</taxon>
        <taxon>Tracheophyta</taxon>
        <taxon>Spermatophyta</taxon>
        <taxon>Magnoliopsida</taxon>
        <taxon>eudicotyledons</taxon>
        <taxon>Gunneridae</taxon>
        <taxon>Pentapetalae</taxon>
        <taxon>asterids</taxon>
        <taxon>campanulids</taxon>
        <taxon>Asterales</taxon>
        <taxon>Asteraceae</taxon>
        <taxon>Asteroideae</taxon>
        <taxon>Anthemideae</taxon>
        <taxon>Anthemidinae</taxon>
        <taxon>Tanacetum</taxon>
    </lineage>
</organism>
<evidence type="ECO:0008006" key="3">
    <source>
        <dbReference type="Google" id="ProtNLM"/>
    </source>
</evidence>
<proteinExistence type="predicted"/>
<feature type="compositionally biased region" description="Acidic residues" evidence="1">
    <location>
        <begin position="369"/>
        <end position="390"/>
    </location>
</feature>
<evidence type="ECO:0000313" key="2">
    <source>
        <dbReference type="EMBL" id="GFA41891.1"/>
    </source>
</evidence>
<protein>
    <recommendedName>
        <fullName evidence="3">Monodehydroascorbate reductase</fullName>
    </recommendedName>
</protein>
<feature type="compositionally biased region" description="Low complexity" evidence="1">
    <location>
        <begin position="307"/>
        <end position="318"/>
    </location>
</feature>